<dbReference type="InterPro" id="IPR011611">
    <property type="entry name" value="PfkB_dom"/>
</dbReference>
<name>A0A919RI05_9ACTN</name>
<dbReference type="InterPro" id="IPR052700">
    <property type="entry name" value="Carb_kinase_PfkB-like"/>
</dbReference>
<dbReference type="InterPro" id="IPR002173">
    <property type="entry name" value="Carboh/pur_kinase_PfkB_CS"/>
</dbReference>
<comment type="similarity">
    <text evidence="1">Belongs to the carbohydrate kinase PfkB family.</text>
</comment>
<evidence type="ECO:0000256" key="1">
    <source>
        <dbReference type="ARBA" id="ARBA00010688"/>
    </source>
</evidence>
<keyword evidence="6" id="KW-1185">Reference proteome</keyword>
<dbReference type="PANTHER" id="PTHR43320:SF2">
    <property type="entry name" value="2-DEHYDRO-3-DEOXYGLUCONOKINASE_2-DEHYDRO-3-DEOXYGALACTONOKINASE"/>
    <property type="match status" value="1"/>
</dbReference>
<evidence type="ECO:0000313" key="6">
    <source>
        <dbReference type="Proteomes" id="UP000606172"/>
    </source>
</evidence>
<dbReference type="SUPFAM" id="SSF53613">
    <property type="entry name" value="Ribokinase-like"/>
    <property type="match status" value="1"/>
</dbReference>
<feature type="domain" description="Carbohydrate kinase PfkB" evidence="4">
    <location>
        <begin position="1"/>
        <end position="299"/>
    </location>
</feature>
<dbReference type="Pfam" id="PF00294">
    <property type="entry name" value="PfkB"/>
    <property type="match status" value="1"/>
</dbReference>
<keyword evidence="2" id="KW-0808">Transferase</keyword>
<dbReference type="Proteomes" id="UP000606172">
    <property type="component" value="Unassembled WGS sequence"/>
</dbReference>
<dbReference type="EMBL" id="BOOW01000015">
    <property type="protein sequence ID" value="GII92336.1"/>
    <property type="molecule type" value="Genomic_DNA"/>
</dbReference>
<organism evidence="5 6">
    <name type="scientific">Sinosporangium siamense</name>
    <dbReference type="NCBI Taxonomy" id="1367973"/>
    <lineage>
        <taxon>Bacteria</taxon>
        <taxon>Bacillati</taxon>
        <taxon>Actinomycetota</taxon>
        <taxon>Actinomycetes</taxon>
        <taxon>Streptosporangiales</taxon>
        <taxon>Streptosporangiaceae</taxon>
        <taxon>Sinosporangium</taxon>
    </lineage>
</organism>
<reference evidence="5" key="1">
    <citation type="submission" date="2021-01" db="EMBL/GenBank/DDBJ databases">
        <title>Whole genome shotgun sequence of Sinosporangium siamense NBRC 109515.</title>
        <authorList>
            <person name="Komaki H."/>
            <person name="Tamura T."/>
        </authorList>
    </citation>
    <scope>NUCLEOTIDE SEQUENCE</scope>
    <source>
        <strain evidence="5">NBRC 109515</strain>
    </source>
</reference>
<dbReference type="InterPro" id="IPR029056">
    <property type="entry name" value="Ribokinase-like"/>
</dbReference>
<protein>
    <submittedName>
        <fullName evidence="5">Sugar kinase</fullName>
    </submittedName>
</protein>
<keyword evidence="3 5" id="KW-0418">Kinase</keyword>
<accession>A0A919RI05</accession>
<dbReference type="PANTHER" id="PTHR43320">
    <property type="entry name" value="SUGAR KINASE"/>
    <property type="match status" value="1"/>
</dbReference>
<proteinExistence type="inferred from homology"/>
<dbReference type="GO" id="GO:0016301">
    <property type="term" value="F:kinase activity"/>
    <property type="evidence" value="ECO:0007669"/>
    <property type="project" value="UniProtKB-KW"/>
</dbReference>
<evidence type="ECO:0000256" key="2">
    <source>
        <dbReference type="ARBA" id="ARBA00022679"/>
    </source>
</evidence>
<dbReference type="CDD" id="cd01166">
    <property type="entry name" value="KdgK"/>
    <property type="match status" value="1"/>
</dbReference>
<evidence type="ECO:0000256" key="3">
    <source>
        <dbReference type="ARBA" id="ARBA00022777"/>
    </source>
</evidence>
<evidence type="ECO:0000313" key="5">
    <source>
        <dbReference type="EMBL" id="GII92336.1"/>
    </source>
</evidence>
<evidence type="ECO:0000259" key="4">
    <source>
        <dbReference type="Pfam" id="PF00294"/>
    </source>
</evidence>
<comment type="caution">
    <text evidence="5">The sequence shown here is derived from an EMBL/GenBank/DDBJ whole genome shotgun (WGS) entry which is preliminary data.</text>
</comment>
<dbReference type="Gene3D" id="3.40.1190.20">
    <property type="match status" value="1"/>
</dbReference>
<dbReference type="PROSITE" id="PS00584">
    <property type="entry name" value="PFKB_KINASES_2"/>
    <property type="match status" value="1"/>
</dbReference>
<gene>
    <name evidence="5" type="ORF">Ssi02_25670</name>
</gene>
<dbReference type="RefSeq" id="WP_204025106.1">
    <property type="nucleotide sequence ID" value="NZ_BOOW01000015.1"/>
</dbReference>
<sequence>MSEVVTLGEAMACLRADGPINLGGGAHISVAGAEANVAIGLARLGHGVSFAGAVGPDRLGDLVRRTLRAEGVAVGALRTDPAPTGIVVFEQRMTGVTRVDYHRRASAGGTLSAGDVESAFALHPSPPRVLHVTGVTPALGPGPAQAVQAAVRLARSAGARVCLDVNHRARLWSESTARRTLTALAVQADIVVASEEELPLTGAGGGEAELVAGLLAAGVSEVVVKRGAAGASVVTTRETLHLPARPVTAVDPIGAGDAFVAGYLSGVLDGLPAAARLARGVTTGAFAVACHGDWEGLPTRSELDMLDLPDGSAVR</sequence>
<dbReference type="AlphaFoldDB" id="A0A919RI05"/>